<name>A0A6B9HEH0_9BURK</name>
<reference evidence="1" key="1">
    <citation type="journal article" date="2020" name="ACS Chem. Biol.">
        <title>Genome Mining and Heterologous Expression Reveal Two Distinct Families of Lasso Peptides Highly Conserved in Endofungal Bacteria.</title>
        <authorList>
            <person name="Bratovanov E.V."/>
            <person name="Ishida K."/>
            <person name="Heinze B."/>
            <person name="Pidot S.J."/>
            <person name="Stinear T.P."/>
            <person name="Hegemann J.D."/>
            <person name="Marahiel M.A."/>
            <person name="Hertweck C."/>
        </authorList>
    </citation>
    <scope>NUCLEOTIDE SEQUENCE</scope>
    <source>
        <strain evidence="1">B4</strain>
    </source>
</reference>
<evidence type="ECO:0000313" key="1">
    <source>
        <dbReference type="EMBL" id="QGY72989.1"/>
    </source>
</evidence>
<sequence>MEHVDTTALLDVAKRDAASIQRMPTMMALDFLPDIGAMNKNGRTA</sequence>
<dbReference type="AlphaFoldDB" id="A0A6B9HEH0"/>
<organism evidence="1">
    <name type="scientific">Mycetohabitans sp</name>
    <dbReference type="NCBI Taxonomy" id="2571162"/>
    <lineage>
        <taxon>Bacteria</taxon>
        <taxon>Pseudomonadati</taxon>
        <taxon>Pseudomonadota</taxon>
        <taxon>Betaproteobacteria</taxon>
        <taxon>Burkholderiales</taxon>
        <taxon>Burkholderiaceae</taxon>
        <taxon>Mycetohabitans</taxon>
    </lineage>
</organism>
<protein>
    <submittedName>
        <fullName evidence="1">Uncharacterized protein</fullName>
    </submittedName>
</protein>
<dbReference type="EMBL" id="MN695293">
    <property type="protein sequence ID" value="QGY72989.1"/>
    <property type="molecule type" value="Genomic_DNA"/>
</dbReference>
<proteinExistence type="predicted"/>
<accession>A0A6B9HEH0</accession>